<dbReference type="PANTHER" id="PTHR48414">
    <property type="entry name" value="POP5 HOMOLOG, RIBONUCLEASE P_MRP SUBUNIT"/>
    <property type="match status" value="1"/>
</dbReference>
<dbReference type="EMBL" id="CCKQ01008704">
    <property type="protein sequence ID" value="CDW80170.1"/>
    <property type="molecule type" value="Genomic_DNA"/>
</dbReference>
<keyword evidence="4 7" id="KW-0819">tRNA processing</keyword>
<dbReference type="OrthoDB" id="24745at2759"/>
<dbReference type="GO" id="GO:0030677">
    <property type="term" value="C:ribonuclease P complex"/>
    <property type="evidence" value="ECO:0007669"/>
    <property type="project" value="InterPro"/>
</dbReference>
<dbReference type="OMA" id="MQNYLDK"/>
<evidence type="ECO:0000256" key="5">
    <source>
        <dbReference type="ARBA" id="ARBA00023242"/>
    </source>
</evidence>
<comment type="similarity">
    <text evidence="2 7">Belongs to the eukaryotic/archaeal RNase P protein component 2 family.</text>
</comment>
<dbReference type="InterPro" id="IPR016819">
    <property type="entry name" value="RNase_P/MRP_POP5"/>
</dbReference>
<dbReference type="Gene3D" id="3.30.70.3250">
    <property type="entry name" value="Ribonuclease P, Pop5 subunit"/>
    <property type="match status" value="2"/>
</dbReference>
<name>A0A078AD55_STYLE</name>
<dbReference type="SUPFAM" id="SSF160350">
    <property type="entry name" value="Rnp2-like"/>
    <property type="match status" value="1"/>
</dbReference>
<evidence type="ECO:0000256" key="4">
    <source>
        <dbReference type="ARBA" id="ARBA00022694"/>
    </source>
</evidence>
<evidence type="ECO:0000256" key="7">
    <source>
        <dbReference type="PIRNR" id="PIRNR023803"/>
    </source>
</evidence>
<dbReference type="GO" id="GO:0006364">
    <property type="term" value="P:rRNA processing"/>
    <property type="evidence" value="ECO:0007669"/>
    <property type="project" value="UniProtKB-KW"/>
</dbReference>
<keyword evidence="9" id="KW-1185">Reference proteome</keyword>
<evidence type="ECO:0000313" key="9">
    <source>
        <dbReference type="Proteomes" id="UP000039865"/>
    </source>
</evidence>
<comment type="function">
    <text evidence="7">Component of ribonuclease P, a protein complex that generates mature tRNA molecules by cleaving their 5'-ends.</text>
</comment>
<dbReference type="Proteomes" id="UP000039865">
    <property type="component" value="Unassembled WGS sequence"/>
</dbReference>
<proteinExistence type="inferred from homology"/>
<dbReference type="GO" id="GO:0005634">
    <property type="term" value="C:nucleus"/>
    <property type="evidence" value="ECO:0007669"/>
    <property type="project" value="UniProtKB-SubCell"/>
</dbReference>
<dbReference type="InterPro" id="IPR002759">
    <property type="entry name" value="Pop5/Rpp14/Rnp2-like"/>
</dbReference>
<sequence length="120" mass="13769">MVRIKQRYILGEIQFNQQGFVDPSTFNQKSLIEAFREAVKDCYGDLGLAKIQSNFIGRENEQMAVTSLIMITKLYQHESKIRTLHVGGTLEKVEKALKNMTESWIENQTKKNQATSITTK</sequence>
<dbReference type="InParanoid" id="A0A078AD55"/>
<dbReference type="Pfam" id="PF01900">
    <property type="entry name" value="RNase_P_Rpp14"/>
    <property type="match status" value="2"/>
</dbReference>
<dbReference type="PIRSF" id="PIRSF023803">
    <property type="entry name" value="Ribonuclease_P_prd"/>
    <property type="match status" value="1"/>
</dbReference>
<evidence type="ECO:0000256" key="2">
    <source>
        <dbReference type="ARBA" id="ARBA00010800"/>
    </source>
</evidence>
<dbReference type="InterPro" id="IPR038085">
    <property type="entry name" value="Rnp2-like_sf"/>
</dbReference>
<dbReference type="PANTHER" id="PTHR48414:SF1">
    <property type="entry name" value="POP5 HOMOLOG, RIBONUCLEASE P_MRP SUBUNIT"/>
    <property type="match status" value="1"/>
</dbReference>
<evidence type="ECO:0000313" key="8">
    <source>
        <dbReference type="EMBL" id="CDW80170.1"/>
    </source>
</evidence>
<comment type="subcellular location">
    <subcellularLocation>
        <location evidence="1">Nucleus</location>
    </subcellularLocation>
</comment>
<dbReference type="GO" id="GO:0033204">
    <property type="term" value="F:ribonuclease P RNA binding"/>
    <property type="evidence" value="ECO:0007669"/>
    <property type="project" value="InterPro"/>
</dbReference>
<organism evidence="8 9">
    <name type="scientific">Stylonychia lemnae</name>
    <name type="common">Ciliate</name>
    <dbReference type="NCBI Taxonomy" id="5949"/>
    <lineage>
        <taxon>Eukaryota</taxon>
        <taxon>Sar</taxon>
        <taxon>Alveolata</taxon>
        <taxon>Ciliophora</taxon>
        <taxon>Intramacronucleata</taxon>
        <taxon>Spirotrichea</taxon>
        <taxon>Stichotrichia</taxon>
        <taxon>Sporadotrichida</taxon>
        <taxon>Oxytrichidae</taxon>
        <taxon>Stylonychinae</taxon>
        <taxon>Stylonychia</taxon>
    </lineage>
</organism>
<keyword evidence="3" id="KW-0698">rRNA processing</keyword>
<accession>A0A078AD55</accession>
<protein>
    <recommendedName>
        <fullName evidence="6 7">Ribonuclease P/MRP protein subunit POP5</fullName>
    </recommendedName>
</protein>
<reference evidence="8 9" key="1">
    <citation type="submission" date="2014-06" db="EMBL/GenBank/DDBJ databases">
        <authorList>
            <person name="Swart Estienne"/>
        </authorList>
    </citation>
    <scope>NUCLEOTIDE SEQUENCE [LARGE SCALE GENOMIC DNA]</scope>
    <source>
        <strain evidence="8 9">130c</strain>
    </source>
</reference>
<evidence type="ECO:0000256" key="6">
    <source>
        <dbReference type="ARBA" id="ARBA00044198"/>
    </source>
</evidence>
<dbReference type="AlphaFoldDB" id="A0A078AD55"/>
<keyword evidence="5" id="KW-0539">Nucleus</keyword>
<evidence type="ECO:0000256" key="1">
    <source>
        <dbReference type="ARBA" id="ARBA00004123"/>
    </source>
</evidence>
<gene>
    <name evidence="8" type="primary">Contig7915.g397</name>
    <name evidence="8" type="ORF">STYLEM_9166</name>
</gene>
<dbReference type="GO" id="GO:0001682">
    <property type="term" value="P:tRNA 5'-leader removal"/>
    <property type="evidence" value="ECO:0007669"/>
    <property type="project" value="InterPro"/>
</dbReference>
<evidence type="ECO:0000256" key="3">
    <source>
        <dbReference type="ARBA" id="ARBA00022552"/>
    </source>
</evidence>